<accession>A0AAD4PUM1</accession>
<protein>
    <recommendedName>
        <fullName evidence="4">Secreted protein</fullName>
    </recommendedName>
</protein>
<feature type="signal peptide" evidence="1">
    <location>
        <begin position="1"/>
        <end position="17"/>
    </location>
</feature>
<dbReference type="GeneID" id="70247406"/>
<evidence type="ECO:0008006" key="4">
    <source>
        <dbReference type="Google" id="ProtNLM"/>
    </source>
</evidence>
<evidence type="ECO:0000256" key="1">
    <source>
        <dbReference type="SAM" id="SignalP"/>
    </source>
</evidence>
<reference evidence="2" key="1">
    <citation type="submission" date="2021-12" db="EMBL/GenBank/DDBJ databases">
        <title>Convergent genome expansion in fungi linked to evolution of root-endophyte symbiosis.</title>
        <authorList>
            <consortium name="DOE Joint Genome Institute"/>
            <person name="Ke Y.-H."/>
            <person name="Bonito G."/>
            <person name="Liao H.-L."/>
            <person name="Looney B."/>
            <person name="Rojas-Flechas A."/>
            <person name="Nash J."/>
            <person name="Hameed K."/>
            <person name="Schadt C."/>
            <person name="Martin F."/>
            <person name="Crous P.W."/>
            <person name="Miettinen O."/>
            <person name="Magnuson J.K."/>
            <person name="Labbe J."/>
            <person name="Jacobson D."/>
            <person name="Doktycz M.J."/>
            <person name="Veneault-Fourrey C."/>
            <person name="Kuo A."/>
            <person name="Mondo S."/>
            <person name="Calhoun S."/>
            <person name="Riley R."/>
            <person name="Ohm R."/>
            <person name="LaButti K."/>
            <person name="Andreopoulos B."/>
            <person name="Pangilinan J."/>
            <person name="Nolan M."/>
            <person name="Tritt A."/>
            <person name="Clum A."/>
            <person name="Lipzen A."/>
            <person name="Daum C."/>
            <person name="Barry K."/>
            <person name="Grigoriev I.V."/>
            <person name="Vilgalys R."/>
        </authorList>
    </citation>
    <scope>NUCLEOTIDE SEQUENCE</scope>
    <source>
        <strain evidence="2">PMI_201</strain>
    </source>
</reference>
<proteinExistence type="predicted"/>
<name>A0AAD4PUM1_9EURO</name>
<dbReference type="Proteomes" id="UP001201262">
    <property type="component" value="Unassembled WGS sequence"/>
</dbReference>
<dbReference type="RefSeq" id="XP_046068332.1">
    <property type="nucleotide sequence ID" value="XM_046217119.1"/>
</dbReference>
<evidence type="ECO:0000313" key="2">
    <source>
        <dbReference type="EMBL" id="KAH8692335.1"/>
    </source>
</evidence>
<keyword evidence="1" id="KW-0732">Signal</keyword>
<comment type="caution">
    <text evidence="2">The sequence shown here is derived from an EMBL/GenBank/DDBJ whole genome shotgun (WGS) entry which is preliminary data.</text>
</comment>
<evidence type="ECO:0000313" key="3">
    <source>
        <dbReference type="Proteomes" id="UP001201262"/>
    </source>
</evidence>
<feature type="chain" id="PRO_5042243771" description="Secreted protein" evidence="1">
    <location>
        <begin position="18"/>
        <end position="68"/>
    </location>
</feature>
<organism evidence="2 3">
    <name type="scientific">Talaromyces proteolyticus</name>
    <dbReference type="NCBI Taxonomy" id="1131652"/>
    <lineage>
        <taxon>Eukaryota</taxon>
        <taxon>Fungi</taxon>
        <taxon>Dikarya</taxon>
        <taxon>Ascomycota</taxon>
        <taxon>Pezizomycotina</taxon>
        <taxon>Eurotiomycetes</taxon>
        <taxon>Eurotiomycetidae</taxon>
        <taxon>Eurotiales</taxon>
        <taxon>Trichocomaceae</taxon>
        <taxon>Talaromyces</taxon>
        <taxon>Talaromyces sect. Bacilispori</taxon>
    </lineage>
</organism>
<sequence>MLLSFLTFGFNPVCTAAEKFSVPNVNAAFHRSPKPFAIHVDRGILLKTLGTSRTHKGSCVYGRDRWRP</sequence>
<gene>
    <name evidence="2" type="ORF">BGW36DRAFT_387418</name>
</gene>
<dbReference type="AlphaFoldDB" id="A0AAD4PUM1"/>
<keyword evidence="3" id="KW-1185">Reference proteome</keyword>
<dbReference type="EMBL" id="JAJTJA010000011">
    <property type="protein sequence ID" value="KAH8692335.1"/>
    <property type="molecule type" value="Genomic_DNA"/>
</dbReference>